<evidence type="ECO:0000256" key="3">
    <source>
        <dbReference type="ARBA" id="ARBA00022552"/>
    </source>
</evidence>
<evidence type="ECO:0000256" key="5">
    <source>
        <dbReference type="ARBA" id="ARBA00022679"/>
    </source>
</evidence>
<keyword evidence="4 7" id="KW-0489">Methyltransferase</keyword>
<name>A0AAC9T0Y4_UREPR</name>
<comment type="catalytic activity">
    <reaction evidence="7">
        <text>cytidine(1402) in 16S rRNA + S-adenosyl-L-methionine = N(4)-methylcytidine(1402) in 16S rRNA + S-adenosyl-L-homocysteine + H(+)</text>
        <dbReference type="Rhea" id="RHEA:42928"/>
        <dbReference type="Rhea" id="RHEA-COMP:10286"/>
        <dbReference type="Rhea" id="RHEA-COMP:10287"/>
        <dbReference type="ChEBI" id="CHEBI:15378"/>
        <dbReference type="ChEBI" id="CHEBI:57856"/>
        <dbReference type="ChEBI" id="CHEBI:59789"/>
        <dbReference type="ChEBI" id="CHEBI:74506"/>
        <dbReference type="ChEBI" id="CHEBI:82748"/>
        <dbReference type="EC" id="2.1.1.199"/>
    </reaction>
</comment>
<dbReference type="InterPro" id="IPR023397">
    <property type="entry name" value="SAM-dep_MeTrfase_MraW_recog"/>
</dbReference>
<dbReference type="EC" id="2.1.1.199" evidence="7"/>
<protein>
    <recommendedName>
        <fullName evidence="7">Ribosomal RNA small subunit methyltransferase H</fullName>
        <ecNumber evidence="7">2.1.1.199</ecNumber>
    </recommendedName>
    <alternativeName>
        <fullName evidence="7">16S rRNA m(4)C1402 methyltransferase</fullName>
    </alternativeName>
    <alternativeName>
        <fullName evidence="7">rRNA (cytosine-N(4)-)-methyltransferase RsmH</fullName>
    </alternativeName>
</protein>
<feature type="binding site" evidence="7">
    <location>
        <position position="54"/>
    </location>
    <ligand>
        <name>S-adenosyl-L-methionine</name>
        <dbReference type="ChEBI" id="CHEBI:59789"/>
    </ligand>
</feature>
<accession>A0AAC9T0Y4</accession>
<organism evidence="8 9">
    <name type="scientific">Ureaplasma parvum</name>
    <name type="common">Ureaplasma urealyticum biotype 1</name>
    <dbReference type="NCBI Taxonomy" id="134821"/>
    <lineage>
        <taxon>Bacteria</taxon>
        <taxon>Bacillati</taxon>
        <taxon>Mycoplasmatota</taxon>
        <taxon>Mycoplasmoidales</taxon>
        <taxon>Mycoplasmoidaceae</taxon>
        <taxon>Ureaplasma</taxon>
    </lineage>
</organism>
<dbReference type="GO" id="GO:0005737">
    <property type="term" value="C:cytoplasm"/>
    <property type="evidence" value="ECO:0007669"/>
    <property type="project" value="UniProtKB-SubCell"/>
</dbReference>
<dbReference type="PIRSF" id="PIRSF004486">
    <property type="entry name" value="MraW"/>
    <property type="match status" value="1"/>
</dbReference>
<dbReference type="GO" id="GO:0070475">
    <property type="term" value="P:rRNA base methylation"/>
    <property type="evidence" value="ECO:0007669"/>
    <property type="project" value="UniProtKB-UniRule"/>
</dbReference>
<proteinExistence type="inferred from homology"/>
<comment type="subcellular location">
    <subcellularLocation>
        <location evidence="7">Cytoplasm</location>
    </subcellularLocation>
</comment>
<feature type="binding site" evidence="7">
    <location>
        <position position="101"/>
    </location>
    <ligand>
        <name>S-adenosyl-L-methionine</name>
        <dbReference type="ChEBI" id="CHEBI:59789"/>
    </ligand>
</feature>
<dbReference type="Pfam" id="PF01795">
    <property type="entry name" value="Methyltransf_5"/>
    <property type="match status" value="1"/>
</dbReference>
<dbReference type="SUPFAM" id="SSF53335">
    <property type="entry name" value="S-adenosyl-L-methionine-dependent methyltransferases"/>
    <property type="match status" value="1"/>
</dbReference>
<dbReference type="Gene3D" id="3.40.50.150">
    <property type="entry name" value="Vaccinia Virus protein VP39"/>
    <property type="match status" value="1"/>
</dbReference>
<evidence type="ECO:0000256" key="7">
    <source>
        <dbReference type="HAMAP-Rule" id="MF_01007"/>
    </source>
</evidence>
<keyword evidence="6 7" id="KW-0949">S-adenosyl-L-methionine</keyword>
<dbReference type="InterPro" id="IPR029063">
    <property type="entry name" value="SAM-dependent_MTases_sf"/>
</dbReference>
<dbReference type="AlphaFoldDB" id="A0AAC9T0Y4"/>
<evidence type="ECO:0000256" key="6">
    <source>
        <dbReference type="ARBA" id="ARBA00022691"/>
    </source>
</evidence>
<dbReference type="OMA" id="NPAKRTF"/>
<feature type="binding site" evidence="7">
    <location>
        <position position="80"/>
    </location>
    <ligand>
        <name>S-adenosyl-L-methionine</name>
        <dbReference type="ChEBI" id="CHEBI:59789"/>
    </ligand>
</feature>
<reference evidence="8 9" key="1">
    <citation type="submission" date="2017-06" db="EMBL/GenBank/DDBJ databases">
        <title>Genome Sequencing and Comparative Genomics Analysis of Five Ureaplasma Urealyticums with Different Drug Resistance.</title>
        <authorList>
            <person name="Ma L."/>
            <person name="Jia T."/>
        </authorList>
    </citation>
    <scope>NUCLEOTIDE SEQUENCE [LARGE SCALE GENOMIC DNA]</scope>
    <source>
        <strain evidence="9">hebnu uu3</strain>
    </source>
</reference>
<sequence>MEFNQHITVLLNETIELLNIKPDGIYVDCTFGRGGHSQLILKKLSKKGKLICLDQDQEAINFANNLFKNNTNVIVIKTNFKNLKSALSAHKIFYVDGFIFDLGLSSPQLDDPKRGFSYHKNAWLDMRMDQSQNLNAHYIVNNYSFAKLVSIFKRYGEIKYPKIIADAIVKERSIKEINTTLELVEIIKKYSPKKNLFEKKHPARLFFQAIRIEVNDELNILEKAFNDAISMLNPLGVVAIISFHSLEDKIVKKVFNNYAKIKLPKEVPINNYVNKYSLLNQKIMPSTQELNDNNRSRSSILRGLIRNY</sequence>
<feature type="binding site" evidence="7">
    <location>
        <position position="108"/>
    </location>
    <ligand>
        <name>S-adenosyl-L-methionine</name>
        <dbReference type="ChEBI" id="CHEBI:59789"/>
    </ligand>
</feature>
<keyword evidence="2 7" id="KW-0963">Cytoplasm</keyword>
<dbReference type="PANTHER" id="PTHR11265:SF0">
    <property type="entry name" value="12S RRNA N4-METHYLCYTIDINE METHYLTRANSFERASE"/>
    <property type="match status" value="1"/>
</dbReference>
<dbReference type="EMBL" id="CP021991">
    <property type="protein sequence ID" value="ASD30052.1"/>
    <property type="molecule type" value="Genomic_DNA"/>
</dbReference>
<dbReference type="GO" id="GO:0071424">
    <property type="term" value="F:rRNA (cytosine-N4-)-methyltransferase activity"/>
    <property type="evidence" value="ECO:0007669"/>
    <property type="project" value="UniProtKB-UniRule"/>
</dbReference>
<dbReference type="NCBIfam" id="TIGR00006">
    <property type="entry name" value="16S rRNA (cytosine(1402)-N(4))-methyltransferase RsmH"/>
    <property type="match status" value="1"/>
</dbReference>
<comment type="function">
    <text evidence="7">Specifically methylates the N4 position of cytidine in position 1402 (C1402) of 16S rRNA.</text>
</comment>
<keyword evidence="3 7" id="KW-0698">rRNA processing</keyword>
<dbReference type="PANTHER" id="PTHR11265">
    <property type="entry name" value="S-ADENOSYL-METHYLTRANSFERASE MRAW"/>
    <property type="match status" value="1"/>
</dbReference>
<dbReference type="HAMAP" id="MF_01007">
    <property type="entry name" value="16SrRNA_methyltr_H"/>
    <property type="match status" value="1"/>
</dbReference>
<feature type="binding site" evidence="7">
    <location>
        <begin position="34"/>
        <end position="36"/>
    </location>
    <ligand>
        <name>S-adenosyl-L-methionine</name>
        <dbReference type="ChEBI" id="CHEBI:59789"/>
    </ligand>
</feature>
<dbReference type="SMR" id="A0AAC9T0Y4"/>
<evidence type="ECO:0000256" key="1">
    <source>
        <dbReference type="ARBA" id="ARBA00010396"/>
    </source>
</evidence>
<dbReference type="Proteomes" id="UP000197054">
    <property type="component" value="Chromosome"/>
</dbReference>
<evidence type="ECO:0000256" key="2">
    <source>
        <dbReference type="ARBA" id="ARBA00022490"/>
    </source>
</evidence>
<evidence type="ECO:0000313" key="8">
    <source>
        <dbReference type="EMBL" id="ASD30052.1"/>
    </source>
</evidence>
<dbReference type="RefSeq" id="WP_010891758.1">
    <property type="nucleotide sequence ID" value="NZ_CAUPLA010000001.1"/>
</dbReference>
<dbReference type="Gene3D" id="1.10.150.170">
    <property type="entry name" value="Putative methyltransferase TM0872, insert domain"/>
    <property type="match status" value="1"/>
</dbReference>
<dbReference type="InterPro" id="IPR002903">
    <property type="entry name" value="RsmH"/>
</dbReference>
<keyword evidence="5 7" id="KW-0808">Transferase</keyword>
<comment type="similarity">
    <text evidence="1 7">Belongs to the methyltransferase superfamily. RsmH family.</text>
</comment>
<dbReference type="SUPFAM" id="SSF81799">
    <property type="entry name" value="Putative methyltransferase TM0872, insert domain"/>
    <property type="match status" value="1"/>
</dbReference>
<evidence type="ECO:0000313" key="9">
    <source>
        <dbReference type="Proteomes" id="UP000197054"/>
    </source>
</evidence>
<evidence type="ECO:0000256" key="4">
    <source>
        <dbReference type="ARBA" id="ARBA00022603"/>
    </source>
</evidence>
<gene>
    <name evidence="7" type="primary">rsmH</name>
    <name evidence="8" type="ORF">CEG42_02385</name>
</gene>
<dbReference type="GeneID" id="29672233"/>